<evidence type="ECO:0000259" key="3">
    <source>
        <dbReference type="PROSITE" id="PS50106"/>
    </source>
</evidence>
<dbReference type="Gene3D" id="2.30.42.10">
    <property type="match status" value="1"/>
</dbReference>
<evidence type="ECO:0000256" key="2">
    <source>
        <dbReference type="ARBA" id="ARBA00022490"/>
    </source>
</evidence>
<comment type="caution">
    <text evidence="4">The sequence shown here is derived from an EMBL/GenBank/DDBJ whole genome shotgun (WGS) entry which is preliminary data.</text>
</comment>
<dbReference type="InterPro" id="IPR052122">
    <property type="entry name" value="Intracell_Traff_Signaling_Reg"/>
</dbReference>
<organism evidence="4 5">
    <name type="scientific">Patella caerulea</name>
    <name type="common">Rayed Mediterranean limpet</name>
    <dbReference type="NCBI Taxonomy" id="87958"/>
    <lineage>
        <taxon>Eukaryota</taxon>
        <taxon>Metazoa</taxon>
        <taxon>Spiralia</taxon>
        <taxon>Lophotrochozoa</taxon>
        <taxon>Mollusca</taxon>
        <taxon>Gastropoda</taxon>
        <taxon>Patellogastropoda</taxon>
        <taxon>Patelloidea</taxon>
        <taxon>Patellidae</taxon>
        <taxon>Patella</taxon>
    </lineage>
</organism>
<dbReference type="SMART" id="SM00228">
    <property type="entry name" value="PDZ"/>
    <property type="match status" value="1"/>
</dbReference>
<dbReference type="PANTHER" id="PTHR15963:SF5">
    <property type="entry name" value="SHORT SPINDLE 6, ISOFORM A"/>
    <property type="match status" value="1"/>
</dbReference>
<dbReference type="PROSITE" id="PS50106">
    <property type="entry name" value="PDZ"/>
    <property type="match status" value="1"/>
</dbReference>
<dbReference type="InterPro" id="IPR036034">
    <property type="entry name" value="PDZ_sf"/>
</dbReference>
<comment type="subcellular location">
    <subcellularLocation>
        <location evidence="1">Cytoplasm</location>
    </subcellularLocation>
</comment>
<evidence type="ECO:0000313" key="4">
    <source>
        <dbReference type="EMBL" id="KAK6165490.1"/>
    </source>
</evidence>
<name>A0AAN8G3Y1_PATCE</name>
<dbReference type="InterPro" id="IPR041489">
    <property type="entry name" value="PDZ_6"/>
</dbReference>
<protein>
    <recommendedName>
        <fullName evidence="3">PDZ domain-containing protein</fullName>
    </recommendedName>
</protein>
<dbReference type="SUPFAM" id="SSF50156">
    <property type="entry name" value="PDZ domain-like"/>
    <property type="match status" value="1"/>
</dbReference>
<dbReference type="CDD" id="cd06713">
    <property type="entry name" value="PDZ_tamalin_CYTIP-like"/>
    <property type="match status" value="1"/>
</dbReference>
<dbReference type="EMBL" id="JAZGQO010000021">
    <property type="protein sequence ID" value="KAK6165490.1"/>
    <property type="molecule type" value="Genomic_DNA"/>
</dbReference>
<proteinExistence type="predicted"/>
<keyword evidence="2" id="KW-0963">Cytoplasm</keyword>
<sequence length="472" mass="53462">MFYEMVNTTVEQFWINLNGYSSVYGPLMLKGSVGDDLEHLEKDRAIRTDPDDTRKRRTIKLIKRNESWGFALQTYGVRNKRSNEIEVMTYVDYVEYNGPAWLAGLQRGDIFLSINGEPVEGATHQQLVDKIRKVGDSMRLVVLFEDCCRKVELYEKFIKLKQVLSAKLTQLQELKIKENAVLKRCGLTRVEELRNSVRSTRSIRSTISSDWDRFSVLGNSMSLRNIPNHVRDRRKYAGNYDSSSDLSVNNSFNDSLSDSESGAFLTSSSVDLTLNTSSRTIDNVDSASEYSLPLHSNFQLGGKLLTFSEDDFGSNSSFEQIESCDTIVDQSDIAIEIKTDTSCDETVDDSQNMKNISHDQEIDQADVSVQTEDVESCDLIFDQSNVITPIEEEESDDEVSQSLECLVEDDENGSHDLSSEQLSVESCYSSLERSHDQSCDEPCDQVIPKTVKETKRFKDGILINEDEELTKL</sequence>
<dbReference type="InterPro" id="IPR001478">
    <property type="entry name" value="PDZ"/>
</dbReference>
<evidence type="ECO:0000256" key="1">
    <source>
        <dbReference type="ARBA" id="ARBA00004496"/>
    </source>
</evidence>
<gene>
    <name evidence="4" type="ORF">SNE40_022409</name>
</gene>
<dbReference type="Pfam" id="PF17820">
    <property type="entry name" value="PDZ_6"/>
    <property type="match status" value="1"/>
</dbReference>
<dbReference type="AlphaFoldDB" id="A0AAN8G3Y1"/>
<reference evidence="4 5" key="1">
    <citation type="submission" date="2024-01" db="EMBL/GenBank/DDBJ databases">
        <title>The genome of the rayed Mediterranean limpet Patella caerulea (Linnaeus, 1758).</title>
        <authorList>
            <person name="Anh-Thu Weber A."/>
            <person name="Halstead-Nussloch G."/>
        </authorList>
    </citation>
    <scope>NUCLEOTIDE SEQUENCE [LARGE SCALE GENOMIC DNA]</scope>
    <source>
        <strain evidence="4">AATW-2023a</strain>
        <tissue evidence="4">Whole specimen</tissue>
    </source>
</reference>
<keyword evidence="5" id="KW-1185">Reference proteome</keyword>
<evidence type="ECO:0000313" key="5">
    <source>
        <dbReference type="Proteomes" id="UP001347796"/>
    </source>
</evidence>
<dbReference type="PANTHER" id="PTHR15963">
    <property type="entry name" value="GENERAL RECEPTOR FOR PHOSPHOINOSITIDES 1-ASSOCIATED SCAFFOLD PROTEIN-RELATED"/>
    <property type="match status" value="1"/>
</dbReference>
<feature type="domain" description="PDZ" evidence="3">
    <location>
        <begin position="58"/>
        <end position="146"/>
    </location>
</feature>
<dbReference type="Proteomes" id="UP001347796">
    <property type="component" value="Unassembled WGS sequence"/>
</dbReference>
<dbReference type="GO" id="GO:0005737">
    <property type="term" value="C:cytoplasm"/>
    <property type="evidence" value="ECO:0007669"/>
    <property type="project" value="UniProtKB-SubCell"/>
</dbReference>
<accession>A0AAN8G3Y1</accession>